<reference evidence="2 3" key="1">
    <citation type="journal article" date="2019" name="Mol. Biol. Evol.">
        <title>Blast fungal genomes show frequent chromosomal changes, gene gains and losses, and effector gene turnover.</title>
        <authorList>
            <person name="Gomez Luciano L.B."/>
            <person name="Jason Tsai I."/>
            <person name="Chuma I."/>
            <person name="Tosa Y."/>
            <person name="Chen Y.H."/>
            <person name="Li J.Y."/>
            <person name="Li M.Y."/>
            <person name="Jade Lu M.Y."/>
            <person name="Nakayashiki H."/>
            <person name="Li W.H."/>
        </authorList>
    </citation>
    <scope>NUCLEOTIDE SEQUENCE [LARGE SCALE GENOMIC DNA]</scope>
    <source>
        <strain evidence="2 3">NI907</strain>
    </source>
</reference>
<keyword evidence="1" id="KW-0732">Signal</keyword>
<feature type="signal peptide" evidence="1">
    <location>
        <begin position="1"/>
        <end position="22"/>
    </location>
</feature>
<dbReference type="GeneID" id="41966075"/>
<reference evidence="3" key="2">
    <citation type="submission" date="2019-10" db="EMBL/GenBank/DDBJ databases">
        <authorList>
            <consortium name="NCBI Genome Project"/>
        </authorList>
    </citation>
    <scope>NUCLEOTIDE SEQUENCE</scope>
    <source>
        <strain evidence="3">NI907</strain>
    </source>
</reference>
<dbReference type="Proteomes" id="UP000515153">
    <property type="component" value="Chromosome VI"/>
</dbReference>
<proteinExistence type="predicted"/>
<evidence type="ECO:0000256" key="1">
    <source>
        <dbReference type="SAM" id="SignalP"/>
    </source>
</evidence>
<dbReference type="KEGG" id="pgri:PgNI_11198"/>
<dbReference type="AlphaFoldDB" id="A0A6P8APD0"/>
<accession>A0A6P8APD0</accession>
<feature type="chain" id="PRO_5028124967" evidence="1">
    <location>
        <begin position="23"/>
        <end position="73"/>
    </location>
</feature>
<evidence type="ECO:0000313" key="2">
    <source>
        <dbReference type="Proteomes" id="UP000515153"/>
    </source>
</evidence>
<organism evidence="2 3">
    <name type="scientific">Pyricularia grisea</name>
    <name type="common">Crabgrass-specific blast fungus</name>
    <name type="synonym">Magnaporthe grisea</name>
    <dbReference type="NCBI Taxonomy" id="148305"/>
    <lineage>
        <taxon>Eukaryota</taxon>
        <taxon>Fungi</taxon>
        <taxon>Dikarya</taxon>
        <taxon>Ascomycota</taxon>
        <taxon>Pezizomycotina</taxon>
        <taxon>Sordariomycetes</taxon>
        <taxon>Sordariomycetidae</taxon>
        <taxon>Magnaporthales</taxon>
        <taxon>Pyriculariaceae</taxon>
        <taxon>Pyricularia</taxon>
    </lineage>
</organism>
<reference evidence="3" key="3">
    <citation type="submission" date="2025-08" db="UniProtKB">
        <authorList>
            <consortium name="RefSeq"/>
        </authorList>
    </citation>
    <scope>IDENTIFICATION</scope>
    <source>
        <strain evidence="3">NI907</strain>
    </source>
</reference>
<evidence type="ECO:0000313" key="3">
    <source>
        <dbReference type="RefSeq" id="XP_030976757.1"/>
    </source>
</evidence>
<gene>
    <name evidence="3" type="ORF">PgNI_11198</name>
</gene>
<keyword evidence="2" id="KW-1185">Reference proteome</keyword>
<name>A0A6P8APD0_PYRGI</name>
<sequence>MKSFRFIGLILLSACSINTAQSSSIPGAKTCAEFRTDCEYICKGYGGSPEVTNCNGEKPGPSSTCACNLNSGR</sequence>
<protein>
    <submittedName>
        <fullName evidence="3">Uncharacterized protein</fullName>
    </submittedName>
</protein>
<dbReference type="RefSeq" id="XP_030976757.1">
    <property type="nucleotide sequence ID" value="XM_031131170.1"/>
</dbReference>